<reference evidence="1 2" key="1">
    <citation type="submission" date="2017-12" db="EMBL/GenBank/DDBJ databases">
        <title>High-resolution comparative analysis of great ape genomes.</title>
        <authorList>
            <person name="Pollen A."/>
            <person name="Hastie A."/>
            <person name="Hormozdiari F."/>
            <person name="Dougherty M."/>
            <person name="Liu R."/>
            <person name="Chaisson M."/>
            <person name="Hoppe E."/>
            <person name="Hill C."/>
            <person name="Pang A."/>
            <person name="Hillier L."/>
            <person name="Baker C."/>
            <person name="Armstrong J."/>
            <person name="Shendure J."/>
            <person name="Paten B."/>
            <person name="Wilson R."/>
            <person name="Chao H."/>
            <person name="Schneider V."/>
            <person name="Ventura M."/>
            <person name="Kronenberg Z."/>
            <person name="Murali S."/>
            <person name="Gordon D."/>
            <person name="Cantsilieris S."/>
            <person name="Munson K."/>
            <person name="Nelson B."/>
            <person name="Raja A."/>
            <person name="Underwood J."/>
            <person name="Diekhans M."/>
            <person name="Fiddes I."/>
            <person name="Haussler D."/>
            <person name="Eichler E."/>
        </authorList>
    </citation>
    <scope>NUCLEOTIDE SEQUENCE [LARGE SCALE GENOMIC DNA]</scope>
    <source>
        <strain evidence="1">Yerkes chimp pedigree #C0471</strain>
    </source>
</reference>
<evidence type="ECO:0000313" key="1">
    <source>
        <dbReference type="EMBL" id="PNI40548.1"/>
    </source>
</evidence>
<gene>
    <name evidence="1" type="ORF">CK820_G0034560</name>
</gene>
<evidence type="ECO:0000313" key="2">
    <source>
        <dbReference type="Proteomes" id="UP000236370"/>
    </source>
</evidence>
<dbReference type="AlphaFoldDB" id="A0A2J8KZV0"/>
<dbReference type="Proteomes" id="UP000236370">
    <property type="component" value="Unassembled WGS sequence"/>
</dbReference>
<name>A0A2J8KZV0_PANTR</name>
<proteinExistence type="predicted"/>
<dbReference type="EMBL" id="NBAG03000324">
    <property type="protein sequence ID" value="PNI40548.1"/>
    <property type="molecule type" value="Genomic_DNA"/>
</dbReference>
<protein>
    <submittedName>
        <fullName evidence="1">C8orf34-AS1 isoform 3</fullName>
    </submittedName>
</protein>
<organism evidence="1 2">
    <name type="scientific">Pan troglodytes</name>
    <name type="common">Chimpanzee</name>
    <dbReference type="NCBI Taxonomy" id="9598"/>
    <lineage>
        <taxon>Eukaryota</taxon>
        <taxon>Metazoa</taxon>
        <taxon>Chordata</taxon>
        <taxon>Craniata</taxon>
        <taxon>Vertebrata</taxon>
        <taxon>Euteleostomi</taxon>
        <taxon>Mammalia</taxon>
        <taxon>Eutheria</taxon>
        <taxon>Euarchontoglires</taxon>
        <taxon>Primates</taxon>
        <taxon>Haplorrhini</taxon>
        <taxon>Catarrhini</taxon>
        <taxon>Hominidae</taxon>
        <taxon>Pan</taxon>
    </lineage>
</organism>
<comment type="caution">
    <text evidence="1">The sequence shown here is derived from an EMBL/GenBank/DDBJ whole genome shotgun (WGS) entry which is preliminary data.</text>
</comment>
<sequence>MPEKPRAPSPAHWFSSPPSLGGVGLGVYCFHYCTPSPKDNGTALLRSALPQTGDRSCSSPGWTPNLHIKTAMDHGAMKVKTGALITHGGIPRTLHSTEGIPPVYHWVSLCCPGWSIVP</sequence>
<accession>A0A2J8KZV0</accession>